<accession>A0A2G9UF88</accession>
<keyword evidence="1" id="KW-0472">Membrane</keyword>
<protein>
    <recommendedName>
        <fullName evidence="4">CUB domain-containing protein</fullName>
    </recommendedName>
</protein>
<proteinExistence type="predicted"/>
<gene>
    <name evidence="2" type="ORF">TELCIR_09299</name>
</gene>
<dbReference type="Proteomes" id="UP000230423">
    <property type="component" value="Unassembled WGS sequence"/>
</dbReference>
<name>A0A2G9UF88_TELCI</name>
<organism evidence="2 3">
    <name type="scientific">Teladorsagia circumcincta</name>
    <name type="common">Brown stomach worm</name>
    <name type="synonym">Ostertagia circumcincta</name>
    <dbReference type="NCBI Taxonomy" id="45464"/>
    <lineage>
        <taxon>Eukaryota</taxon>
        <taxon>Metazoa</taxon>
        <taxon>Ecdysozoa</taxon>
        <taxon>Nematoda</taxon>
        <taxon>Chromadorea</taxon>
        <taxon>Rhabditida</taxon>
        <taxon>Rhabditina</taxon>
        <taxon>Rhabditomorpha</taxon>
        <taxon>Strongyloidea</taxon>
        <taxon>Trichostrongylidae</taxon>
        <taxon>Teladorsagia</taxon>
    </lineage>
</organism>
<evidence type="ECO:0008006" key="4">
    <source>
        <dbReference type="Google" id="ProtNLM"/>
    </source>
</evidence>
<evidence type="ECO:0000313" key="3">
    <source>
        <dbReference type="Proteomes" id="UP000230423"/>
    </source>
</evidence>
<sequence>MVFPEWIRSTKESLSLVFESDHDVSYRGYRLLYSAEPSADVVDLEHIQNTAQLDRISPSYTTVVITLLSVSNMMFLAFVVYKWWRHDCRGNTMKHHPISKSLRQAVNLLEQ</sequence>
<reference evidence="2 3" key="1">
    <citation type="submission" date="2015-09" db="EMBL/GenBank/DDBJ databases">
        <title>Draft genome of the parasitic nematode Teladorsagia circumcincta isolate WARC Sus (inbred).</title>
        <authorList>
            <person name="Mitreva M."/>
        </authorList>
    </citation>
    <scope>NUCLEOTIDE SEQUENCE [LARGE SCALE GENOMIC DNA]</scope>
    <source>
        <strain evidence="2 3">S</strain>
    </source>
</reference>
<keyword evidence="3" id="KW-1185">Reference proteome</keyword>
<feature type="transmembrane region" description="Helical" evidence="1">
    <location>
        <begin position="63"/>
        <end position="84"/>
    </location>
</feature>
<dbReference type="AlphaFoldDB" id="A0A2G9UF88"/>
<keyword evidence="1" id="KW-0812">Transmembrane</keyword>
<evidence type="ECO:0000313" key="2">
    <source>
        <dbReference type="EMBL" id="PIO68897.1"/>
    </source>
</evidence>
<dbReference type="EMBL" id="KZ346872">
    <property type="protein sequence ID" value="PIO68897.1"/>
    <property type="molecule type" value="Genomic_DNA"/>
</dbReference>
<evidence type="ECO:0000256" key="1">
    <source>
        <dbReference type="SAM" id="Phobius"/>
    </source>
</evidence>
<keyword evidence="1" id="KW-1133">Transmembrane helix</keyword>